<accession>A0AAD3RT65</accession>
<evidence type="ECO:0000313" key="3">
    <source>
        <dbReference type="Proteomes" id="UP001143349"/>
    </source>
</evidence>
<comment type="caution">
    <text evidence="2">The sequence shown here is derived from an EMBL/GenBank/DDBJ whole genome shotgun (WGS) entry which is preliminary data.</text>
</comment>
<sequence length="261" mass="28701">MLDNHMTLMEPAGKGLIYNGTLVRDKGEMLSLTDMWKAAGADPQQAPAKWRALPSTQTFIDHVSDIVGKSDIIRSGRGRTGATFAHWQIAMAYAKYLSPEFHMWCNSVVRAHMEGTKAPGIPADTLEQIERSFGIMRMVAHKVTEIEKSLPGIVANLIEPLVAARLAESALLLRSGRTAKQIYDAHGLPPGIKGMMVWFGNRLAEGGCLLEGRADRGEKAIRLFDPDKAETLLGLGLLHKTKVYASERMGQRRLKLVEAAE</sequence>
<dbReference type="PROSITE" id="PS51301">
    <property type="entry name" value="KILA_N"/>
    <property type="match status" value="1"/>
</dbReference>
<dbReference type="InterPro" id="IPR018004">
    <property type="entry name" value="KilA/APSES_HTH"/>
</dbReference>
<feature type="domain" description="KilA-N" evidence="1">
    <location>
        <begin position="5"/>
        <end position="112"/>
    </location>
</feature>
<name>A0AAD3RT65_9RHOB</name>
<gene>
    <name evidence="2" type="ORF">GCM10017635_09360</name>
</gene>
<protein>
    <recommendedName>
        <fullName evidence="1">KilA-N domain-containing protein</fullName>
    </recommendedName>
</protein>
<keyword evidence="3" id="KW-1185">Reference proteome</keyword>
<reference evidence="2" key="2">
    <citation type="submission" date="2023-01" db="EMBL/GenBank/DDBJ databases">
        <authorList>
            <person name="Sun Q."/>
            <person name="Evtushenko L."/>
        </authorList>
    </citation>
    <scope>NUCLEOTIDE SEQUENCE</scope>
    <source>
        <strain evidence="2">VKM B-2222</strain>
    </source>
</reference>
<dbReference type="SMART" id="SM01252">
    <property type="entry name" value="KilA-N"/>
    <property type="match status" value="1"/>
</dbReference>
<evidence type="ECO:0000259" key="1">
    <source>
        <dbReference type="PROSITE" id="PS51301"/>
    </source>
</evidence>
<dbReference type="Pfam" id="PF04383">
    <property type="entry name" value="KilA-N"/>
    <property type="match status" value="1"/>
</dbReference>
<proteinExistence type="predicted"/>
<dbReference type="Proteomes" id="UP001143349">
    <property type="component" value="Unassembled WGS sequence"/>
</dbReference>
<evidence type="ECO:0000313" key="2">
    <source>
        <dbReference type="EMBL" id="GLK63466.1"/>
    </source>
</evidence>
<dbReference type="InterPro" id="IPR017880">
    <property type="entry name" value="KilA_N"/>
</dbReference>
<reference evidence="2" key="1">
    <citation type="journal article" date="2014" name="Int. J. Syst. Evol. Microbiol.">
        <title>Complete genome sequence of Corynebacterium casei LMG S-19264T (=DSM 44701T), isolated from a smear-ripened cheese.</title>
        <authorList>
            <consortium name="US DOE Joint Genome Institute (JGI-PGF)"/>
            <person name="Walter F."/>
            <person name="Albersmeier A."/>
            <person name="Kalinowski J."/>
            <person name="Ruckert C."/>
        </authorList>
    </citation>
    <scope>NUCLEOTIDE SEQUENCE</scope>
    <source>
        <strain evidence="2">VKM B-2222</strain>
    </source>
</reference>
<dbReference type="RefSeq" id="WP_271179301.1">
    <property type="nucleotide sequence ID" value="NZ_BSFH01000017.1"/>
</dbReference>
<organism evidence="2 3">
    <name type="scientific">Paracoccus kondratievae</name>
    <dbReference type="NCBI Taxonomy" id="135740"/>
    <lineage>
        <taxon>Bacteria</taxon>
        <taxon>Pseudomonadati</taxon>
        <taxon>Pseudomonadota</taxon>
        <taxon>Alphaproteobacteria</taxon>
        <taxon>Rhodobacterales</taxon>
        <taxon>Paracoccaceae</taxon>
        <taxon>Paracoccus</taxon>
    </lineage>
</organism>
<dbReference type="EMBL" id="BSFH01000017">
    <property type="protein sequence ID" value="GLK63466.1"/>
    <property type="molecule type" value="Genomic_DNA"/>
</dbReference>
<dbReference type="AlphaFoldDB" id="A0AAD3RT65"/>